<comment type="subcellular location">
    <subcellularLocation>
        <location evidence="1">Membrane</location>
        <topology evidence="1">Single-pass membrane protein</topology>
    </subcellularLocation>
</comment>
<dbReference type="Pfam" id="PF14604">
    <property type="entry name" value="SH3_9"/>
    <property type="match status" value="1"/>
</dbReference>
<dbReference type="PROSITE" id="PS50002">
    <property type="entry name" value="SH3"/>
    <property type="match status" value="1"/>
</dbReference>
<feature type="compositionally biased region" description="Low complexity" evidence="7">
    <location>
        <begin position="70"/>
        <end position="85"/>
    </location>
</feature>
<sequence>MDHHHNHLHRAHARQEAPAPAVQIVYVTAAKTFDGPVGGYSTVGIPISKSEAPKPKPQPTPSNSTPVAPKPKTFAEPAEPAETPPSVIKPSNRQTTLQTQTSDLPTEITAPKTAIASSLPLLAATGHVSKTSSTHSAPTSSATAGSSSSSSDSNSNEGGGMSTGGKIGMAVGILLLLGGILAIILFCFKKRKAAAKEVESHENEKYQVDRAASIRTTATAPRLSLRPITQFLPNLAEKRGSRGNPLAIHLAPVAEPGEKGAWDRQVTGQSNNQENPFGNHAETIPPQNPFGNHANIDPVNASGPAVVEMPSEPMVIAAAATAPVGLKRGDSKRENTPAPMDFTKAGPFKGQLSPAATEFSMSSEAPGTPVQTSSGAAIAAAGGPVNSAVHRVQLDFHPSMEDELDLKQGQLIRVLHEYDDGWALCIRLDRSKQGVVPRTCLSTRPVKPRPMQNGPRGPPPPGMRGPPQQQQQQQQQQQRPMSPGMSAMNGQRMAPNALQIRPSTPNGQHPRPASPAGSMQQRQPRPMVQGQEGGRARSNSAAQTQRPRITPGPSQMNPMPQFDVAGSPPQGSVLSRKPVPGQAL</sequence>
<organism evidence="10 11">
    <name type="scientific">Rhynchosporium secalis</name>
    <name type="common">Barley scald fungus</name>
    <dbReference type="NCBI Taxonomy" id="38038"/>
    <lineage>
        <taxon>Eukaryota</taxon>
        <taxon>Fungi</taxon>
        <taxon>Dikarya</taxon>
        <taxon>Ascomycota</taxon>
        <taxon>Pezizomycotina</taxon>
        <taxon>Leotiomycetes</taxon>
        <taxon>Helotiales</taxon>
        <taxon>Ploettnerulaceae</taxon>
        <taxon>Rhynchosporium</taxon>
    </lineage>
</organism>
<dbReference type="PANTHER" id="PTHR15549:SF30">
    <property type="entry name" value="MID2 DOMAIN-CONTAINING PROTEIN"/>
    <property type="match status" value="1"/>
</dbReference>
<evidence type="ECO:0000313" key="10">
    <source>
        <dbReference type="EMBL" id="CZT43653.1"/>
    </source>
</evidence>
<evidence type="ECO:0000256" key="2">
    <source>
        <dbReference type="ARBA" id="ARBA00022443"/>
    </source>
</evidence>
<evidence type="ECO:0000256" key="6">
    <source>
        <dbReference type="PROSITE-ProRule" id="PRU00192"/>
    </source>
</evidence>
<dbReference type="SMART" id="SM00326">
    <property type="entry name" value="SH3"/>
    <property type="match status" value="1"/>
</dbReference>
<evidence type="ECO:0000259" key="9">
    <source>
        <dbReference type="PROSITE" id="PS50002"/>
    </source>
</evidence>
<evidence type="ECO:0000256" key="1">
    <source>
        <dbReference type="ARBA" id="ARBA00004167"/>
    </source>
</evidence>
<dbReference type="PANTHER" id="PTHR15549">
    <property type="entry name" value="PAIRED IMMUNOGLOBULIN-LIKE TYPE 2 RECEPTOR"/>
    <property type="match status" value="1"/>
</dbReference>
<feature type="domain" description="SH3" evidence="9">
    <location>
        <begin position="385"/>
        <end position="446"/>
    </location>
</feature>
<keyword evidence="3 8" id="KW-0812">Transmembrane</keyword>
<accession>A0A1E1M3H1</accession>
<evidence type="ECO:0000256" key="7">
    <source>
        <dbReference type="SAM" id="MobiDB-lite"/>
    </source>
</evidence>
<dbReference type="InterPro" id="IPR036028">
    <property type="entry name" value="SH3-like_dom_sf"/>
</dbReference>
<dbReference type="GO" id="GO:0016020">
    <property type="term" value="C:membrane"/>
    <property type="evidence" value="ECO:0007669"/>
    <property type="project" value="UniProtKB-SubCell"/>
</dbReference>
<feature type="region of interest" description="Disordered" evidence="7">
    <location>
        <begin position="48"/>
        <end position="108"/>
    </location>
</feature>
<feature type="transmembrane region" description="Helical" evidence="8">
    <location>
        <begin position="167"/>
        <end position="188"/>
    </location>
</feature>
<feature type="compositionally biased region" description="Polar residues" evidence="7">
    <location>
        <begin position="89"/>
        <end position="104"/>
    </location>
</feature>
<feature type="compositionally biased region" description="Low complexity" evidence="7">
    <location>
        <begin position="129"/>
        <end position="155"/>
    </location>
</feature>
<reference evidence="11" key="1">
    <citation type="submission" date="2016-03" db="EMBL/GenBank/DDBJ databases">
        <authorList>
            <person name="Guldener U."/>
        </authorList>
    </citation>
    <scope>NUCLEOTIDE SEQUENCE [LARGE SCALE GENOMIC DNA]</scope>
</reference>
<evidence type="ECO:0000256" key="3">
    <source>
        <dbReference type="ARBA" id="ARBA00022692"/>
    </source>
</evidence>
<feature type="region of interest" description="Disordered" evidence="7">
    <location>
        <begin position="327"/>
        <end position="347"/>
    </location>
</feature>
<evidence type="ECO:0000256" key="8">
    <source>
        <dbReference type="SAM" id="Phobius"/>
    </source>
</evidence>
<proteinExistence type="predicted"/>
<keyword evidence="5 8" id="KW-0472">Membrane</keyword>
<keyword evidence="4 8" id="KW-1133">Transmembrane helix</keyword>
<evidence type="ECO:0000256" key="5">
    <source>
        <dbReference type="ARBA" id="ARBA00023136"/>
    </source>
</evidence>
<feature type="region of interest" description="Disordered" evidence="7">
    <location>
        <begin position="129"/>
        <end position="161"/>
    </location>
</feature>
<evidence type="ECO:0000313" key="11">
    <source>
        <dbReference type="Proteomes" id="UP000177625"/>
    </source>
</evidence>
<keyword evidence="11" id="KW-1185">Reference proteome</keyword>
<keyword evidence="2 6" id="KW-0728">SH3 domain</keyword>
<feature type="compositionally biased region" description="Polar residues" evidence="7">
    <location>
        <begin position="537"/>
        <end position="558"/>
    </location>
</feature>
<dbReference type="InterPro" id="IPR001452">
    <property type="entry name" value="SH3_domain"/>
</dbReference>
<protein>
    <recommendedName>
        <fullName evidence="9">SH3 domain-containing protein</fullName>
    </recommendedName>
</protein>
<dbReference type="GO" id="GO:0071944">
    <property type="term" value="C:cell periphery"/>
    <property type="evidence" value="ECO:0007669"/>
    <property type="project" value="UniProtKB-ARBA"/>
</dbReference>
<gene>
    <name evidence="10" type="ORF">RSE6_03723</name>
</gene>
<dbReference type="SUPFAM" id="SSF50044">
    <property type="entry name" value="SH3-domain"/>
    <property type="match status" value="1"/>
</dbReference>
<feature type="compositionally biased region" description="Low complexity" evidence="7">
    <location>
        <begin position="465"/>
        <end position="485"/>
    </location>
</feature>
<dbReference type="InterPro" id="IPR051694">
    <property type="entry name" value="Immunoregulatory_rcpt-like"/>
</dbReference>
<dbReference type="Gene3D" id="2.30.30.40">
    <property type="entry name" value="SH3 Domains"/>
    <property type="match status" value="1"/>
</dbReference>
<feature type="region of interest" description="Disordered" evidence="7">
    <location>
        <begin position="439"/>
        <end position="584"/>
    </location>
</feature>
<name>A0A1E1M3H1_RHYSE</name>
<dbReference type="AlphaFoldDB" id="A0A1E1M3H1"/>
<dbReference type="EMBL" id="FJVC01000143">
    <property type="protein sequence ID" value="CZT43653.1"/>
    <property type="molecule type" value="Genomic_DNA"/>
</dbReference>
<dbReference type="Proteomes" id="UP000177625">
    <property type="component" value="Unassembled WGS sequence"/>
</dbReference>
<evidence type="ECO:0000256" key="4">
    <source>
        <dbReference type="ARBA" id="ARBA00022989"/>
    </source>
</evidence>